<keyword evidence="3" id="KW-1185">Reference proteome</keyword>
<accession>A0AA41U154</accession>
<organism evidence="2 3">
    <name type="scientific">Yinghuangia soli</name>
    <dbReference type="NCBI Taxonomy" id="2908204"/>
    <lineage>
        <taxon>Bacteria</taxon>
        <taxon>Bacillati</taxon>
        <taxon>Actinomycetota</taxon>
        <taxon>Actinomycetes</taxon>
        <taxon>Kitasatosporales</taxon>
        <taxon>Streptomycetaceae</taxon>
        <taxon>Yinghuangia</taxon>
    </lineage>
</organism>
<proteinExistence type="predicted"/>
<comment type="caution">
    <text evidence="2">The sequence shown here is derived from an EMBL/GenBank/DDBJ whole genome shotgun (WGS) entry which is preliminary data.</text>
</comment>
<gene>
    <name evidence="2" type="ORF">LZ495_18460</name>
</gene>
<evidence type="ECO:0000313" key="3">
    <source>
        <dbReference type="Proteomes" id="UP001165378"/>
    </source>
</evidence>
<dbReference type="RefSeq" id="WP_235053379.1">
    <property type="nucleotide sequence ID" value="NZ_JAKFHA010000010.1"/>
</dbReference>
<keyword evidence="1" id="KW-0732">Signal</keyword>
<name>A0AA41U154_9ACTN</name>
<sequence>MRRILLASAVAAAVLCTALPANAAPAKEIVPADGWEPAPPVPDYFWDAGTRCDFPVRSTAVLDEVVQKVIRRHPDGKPSLVAYRGPLLVRITNTVAAKSHVVDAGGSALVEYRPDGSQMWHIVGPVLTTFRENGGTLPRGLYRLDGVYTLDIDATGYKILDMPLGSADPLCPRIT</sequence>
<dbReference type="AlphaFoldDB" id="A0AA41U154"/>
<feature type="signal peptide" evidence="1">
    <location>
        <begin position="1"/>
        <end position="23"/>
    </location>
</feature>
<feature type="chain" id="PRO_5041265393" evidence="1">
    <location>
        <begin position="24"/>
        <end position="175"/>
    </location>
</feature>
<protein>
    <submittedName>
        <fullName evidence="2">Uncharacterized protein</fullName>
    </submittedName>
</protein>
<reference evidence="2" key="1">
    <citation type="submission" date="2022-01" db="EMBL/GenBank/DDBJ databases">
        <title>Genome-Based Taxonomic Classification of the Phylum Actinobacteria.</title>
        <authorList>
            <person name="Gao Y."/>
        </authorList>
    </citation>
    <scope>NUCLEOTIDE SEQUENCE</scope>
    <source>
        <strain evidence="2">KLBMP 8922</strain>
    </source>
</reference>
<evidence type="ECO:0000256" key="1">
    <source>
        <dbReference type="SAM" id="SignalP"/>
    </source>
</evidence>
<evidence type="ECO:0000313" key="2">
    <source>
        <dbReference type="EMBL" id="MCF2529185.1"/>
    </source>
</evidence>
<dbReference type="EMBL" id="JAKFHA010000010">
    <property type="protein sequence ID" value="MCF2529185.1"/>
    <property type="molecule type" value="Genomic_DNA"/>
</dbReference>
<dbReference type="Proteomes" id="UP001165378">
    <property type="component" value="Unassembled WGS sequence"/>
</dbReference>